<proteinExistence type="predicted"/>
<name>A0A124I3R7_9ACTN</name>
<reference evidence="2 3" key="1">
    <citation type="submission" date="2015-10" db="EMBL/GenBank/DDBJ databases">
        <title>Draft genome sequence of Streptomyces griseoruber DSM 40281, type strain for the species Streptomyces griseoruber.</title>
        <authorList>
            <person name="Ruckert C."/>
            <person name="Winkler A."/>
            <person name="Kalinowski J."/>
            <person name="Kampfer P."/>
            <person name="Glaeser S."/>
        </authorList>
    </citation>
    <scope>NUCLEOTIDE SEQUENCE [LARGE SCALE GENOMIC DNA]</scope>
    <source>
        <strain evidence="2 3">DSM 40281</strain>
    </source>
</reference>
<dbReference type="STRING" id="1943.AQJ64_15440"/>
<feature type="region of interest" description="Disordered" evidence="1">
    <location>
        <begin position="41"/>
        <end position="140"/>
    </location>
</feature>
<dbReference type="OrthoDB" id="4331140at2"/>
<feature type="compositionally biased region" description="Low complexity" evidence="1">
    <location>
        <begin position="41"/>
        <end position="54"/>
    </location>
</feature>
<dbReference type="Proteomes" id="UP000052982">
    <property type="component" value="Unassembled WGS sequence"/>
</dbReference>
<dbReference type="EMBL" id="LMWW01000018">
    <property type="protein sequence ID" value="KUN84164.1"/>
    <property type="molecule type" value="Genomic_DNA"/>
</dbReference>
<comment type="caution">
    <text evidence="2">The sequence shown here is derived from an EMBL/GenBank/DDBJ whole genome shotgun (WGS) entry which is preliminary data.</text>
</comment>
<feature type="compositionally biased region" description="Basic and acidic residues" evidence="1">
    <location>
        <begin position="122"/>
        <end position="132"/>
    </location>
</feature>
<feature type="compositionally biased region" description="Low complexity" evidence="1">
    <location>
        <begin position="103"/>
        <end position="112"/>
    </location>
</feature>
<keyword evidence="3" id="KW-1185">Reference proteome</keyword>
<dbReference type="AlphaFoldDB" id="A0A124I3R7"/>
<protein>
    <submittedName>
        <fullName evidence="2">Uncharacterized protein</fullName>
    </submittedName>
</protein>
<organism evidence="2 3">
    <name type="scientific">Streptomyces griseoruber</name>
    <dbReference type="NCBI Taxonomy" id="1943"/>
    <lineage>
        <taxon>Bacteria</taxon>
        <taxon>Bacillati</taxon>
        <taxon>Actinomycetota</taxon>
        <taxon>Actinomycetes</taxon>
        <taxon>Kitasatosporales</taxon>
        <taxon>Streptomycetaceae</taxon>
        <taxon>Streptomyces</taxon>
    </lineage>
</organism>
<accession>A0A124I3R7</accession>
<gene>
    <name evidence="2" type="ORF">AQJ64_15440</name>
</gene>
<evidence type="ECO:0000313" key="3">
    <source>
        <dbReference type="Proteomes" id="UP000052982"/>
    </source>
</evidence>
<sequence>MRPASRTVPTAAGPRLTTTLTTLTTLLAFLAVLLATVPAATTPAPAPRPTSVAAGIGWQPGTGPRVDDPCAGPYAAHVRSPYDHLGERPHPPDHRATHPRRITAAPAAGAGTSPPPACTPVLHDRSAYDRGRAPPPPPGT</sequence>
<feature type="compositionally biased region" description="Basic and acidic residues" evidence="1">
    <location>
        <begin position="80"/>
        <end position="96"/>
    </location>
</feature>
<evidence type="ECO:0000256" key="1">
    <source>
        <dbReference type="SAM" id="MobiDB-lite"/>
    </source>
</evidence>
<evidence type="ECO:0000313" key="2">
    <source>
        <dbReference type="EMBL" id="KUN84164.1"/>
    </source>
</evidence>
<dbReference type="RefSeq" id="WP_059202715.1">
    <property type="nucleotide sequence ID" value="NZ_KQ948767.1"/>
</dbReference>